<comment type="similarity">
    <text evidence="6">Belongs to the tRNA(Ile)-lysidine synthase family.</text>
</comment>
<dbReference type="Gene3D" id="3.40.50.620">
    <property type="entry name" value="HUPs"/>
    <property type="match status" value="1"/>
</dbReference>
<keyword evidence="3 6" id="KW-0547">Nucleotide-binding</keyword>
<protein>
    <recommendedName>
        <fullName evidence="6">tRNA(Ile)-lysidine synthase</fullName>
        <ecNumber evidence="6">6.3.4.19</ecNumber>
    </recommendedName>
    <alternativeName>
        <fullName evidence="6">tRNA(Ile)-2-lysyl-cytidine synthase</fullName>
    </alternativeName>
    <alternativeName>
        <fullName evidence="6">tRNA(Ile)-lysidine synthetase</fullName>
    </alternativeName>
</protein>
<dbReference type="GO" id="GO:0005524">
    <property type="term" value="F:ATP binding"/>
    <property type="evidence" value="ECO:0007669"/>
    <property type="project" value="UniProtKB-UniRule"/>
</dbReference>
<dbReference type="Pfam" id="PF01171">
    <property type="entry name" value="ATP_bind_3"/>
    <property type="match status" value="1"/>
</dbReference>
<dbReference type="GO" id="GO:0032267">
    <property type="term" value="F:tRNA(Ile)-lysidine synthase activity"/>
    <property type="evidence" value="ECO:0007669"/>
    <property type="project" value="UniProtKB-EC"/>
</dbReference>
<dbReference type="AlphaFoldDB" id="A0A8J3GV53"/>
<dbReference type="PANTHER" id="PTHR43033:SF1">
    <property type="entry name" value="TRNA(ILE)-LYSIDINE SYNTHASE-RELATED"/>
    <property type="match status" value="1"/>
</dbReference>
<dbReference type="RefSeq" id="WP_189679131.1">
    <property type="nucleotide sequence ID" value="NZ_BNCJ01000002.1"/>
</dbReference>
<comment type="function">
    <text evidence="6">Ligates lysine onto the cytidine present at position 34 of the AUA codon-specific tRNA(Ile) that contains the anticodon CAU, in an ATP-dependent manner. Cytidine is converted to lysidine, thus changing the amino acid specificity of the tRNA from methionine to isoleucine.</text>
</comment>
<gene>
    <name evidence="6 8" type="primary">tilS</name>
    <name evidence="8" type="ORF">GCM10017056_12090</name>
</gene>
<reference evidence="8" key="2">
    <citation type="submission" date="2020-09" db="EMBL/GenBank/DDBJ databases">
        <authorList>
            <person name="Sun Q."/>
            <person name="Kim S."/>
        </authorList>
    </citation>
    <scope>NUCLEOTIDE SEQUENCE</scope>
    <source>
        <strain evidence="8">KCTC 42650</strain>
    </source>
</reference>
<evidence type="ECO:0000313" key="9">
    <source>
        <dbReference type="Proteomes" id="UP000626220"/>
    </source>
</evidence>
<dbReference type="InterPro" id="IPR011063">
    <property type="entry name" value="TilS/TtcA_N"/>
</dbReference>
<dbReference type="InterPro" id="IPR014729">
    <property type="entry name" value="Rossmann-like_a/b/a_fold"/>
</dbReference>
<dbReference type="Proteomes" id="UP000626220">
    <property type="component" value="Unassembled WGS sequence"/>
</dbReference>
<comment type="catalytic activity">
    <reaction evidence="5 6">
        <text>cytidine(34) in tRNA(Ile2) + L-lysine + ATP = lysidine(34) in tRNA(Ile2) + AMP + diphosphate + H(+)</text>
        <dbReference type="Rhea" id="RHEA:43744"/>
        <dbReference type="Rhea" id="RHEA-COMP:10625"/>
        <dbReference type="Rhea" id="RHEA-COMP:10670"/>
        <dbReference type="ChEBI" id="CHEBI:15378"/>
        <dbReference type="ChEBI" id="CHEBI:30616"/>
        <dbReference type="ChEBI" id="CHEBI:32551"/>
        <dbReference type="ChEBI" id="CHEBI:33019"/>
        <dbReference type="ChEBI" id="CHEBI:82748"/>
        <dbReference type="ChEBI" id="CHEBI:83665"/>
        <dbReference type="ChEBI" id="CHEBI:456215"/>
        <dbReference type="EC" id="6.3.4.19"/>
    </reaction>
</comment>
<reference evidence="8" key="1">
    <citation type="journal article" date="2014" name="Int. J. Syst. Evol. Microbiol.">
        <title>Complete genome sequence of Corynebacterium casei LMG S-19264T (=DSM 44701T), isolated from a smear-ripened cheese.</title>
        <authorList>
            <consortium name="US DOE Joint Genome Institute (JGI-PGF)"/>
            <person name="Walter F."/>
            <person name="Albersmeier A."/>
            <person name="Kalinowski J."/>
            <person name="Ruckert C."/>
        </authorList>
    </citation>
    <scope>NUCLEOTIDE SEQUENCE</scope>
    <source>
        <strain evidence="8">KCTC 42650</strain>
    </source>
</reference>
<dbReference type="GO" id="GO:0005737">
    <property type="term" value="C:cytoplasm"/>
    <property type="evidence" value="ECO:0007669"/>
    <property type="project" value="UniProtKB-SubCell"/>
</dbReference>
<comment type="domain">
    <text evidence="6">The N-terminal region contains the highly conserved SGGXDS motif, predicted to be a P-loop motif involved in ATP binding.</text>
</comment>
<dbReference type="NCBIfam" id="TIGR02432">
    <property type="entry name" value="lysidine_TilS_N"/>
    <property type="match status" value="1"/>
</dbReference>
<feature type="domain" description="tRNA(Ile)-lysidine/2-thiocytidine synthase N-terminal" evidence="7">
    <location>
        <begin position="26"/>
        <end position="203"/>
    </location>
</feature>
<evidence type="ECO:0000313" key="8">
    <source>
        <dbReference type="EMBL" id="GHF41983.1"/>
    </source>
</evidence>
<dbReference type="GO" id="GO:0006400">
    <property type="term" value="P:tRNA modification"/>
    <property type="evidence" value="ECO:0007669"/>
    <property type="project" value="UniProtKB-UniRule"/>
</dbReference>
<dbReference type="EC" id="6.3.4.19" evidence="6"/>
<organism evidence="8 9">
    <name type="scientific">Seohaeicola zhoushanensis</name>
    <dbReference type="NCBI Taxonomy" id="1569283"/>
    <lineage>
        <taxon>Bacteria</taxon>
        <taxon>Pseudomonadati</taxon>
        <taxon>Pseudomonadota</taxon>
        <taxon>Alphaproteobacteria</taxon>
        <taxon>Rhodobacterales</taxon>
        <taxon>Roseobacteraceae</taxon>
        <taxon>Seohaeicola</taxon>
    </lineage>
</organism>
<feature type="binding site" evidence="6">
    <location>
        <begin position="31"/>
        <end position="36"/>
    </location>
    <ligand>
        <name>ATP</name>
        <dbReference type="ChEBI" id="CHEBI:30616"/>
    </ligand>
</feature>
<keyword evidence="2 6" id="KW-0819">tRNA processing</keyword>
<dbReference type="EMBL" id="BNCJ01000002">
    <property type="protein sequence ID" value="GHF41983.1"/>
    <property type="molecule type" value="Genomic_DNA"/>
</dbReference>
<keyword evidence="1 6" id="KW-0436">Ligase</keyword>
<evidence type="ECO:0000256" key="4">
    <source>
        <dbReference type="ARBA" id="ARBA00022840"/>
    </source>
</evidence>
<evidence type="ECO:0000259" key="7">
    <source>
        <dbReference type="Pfam" id="PF01171"/>
    </source>
</evidence>
<comment type="subcellular location">
    <subcellularLocation>
        <location evidence="6">Cytoplasm</location>
    </subcellularLocation>
</comment>
<keyword evidence="4 6" id="KW-0067">ATP-binding</keyword>
<keyword evidence="9" id="KW-1185">Reference proteome</keyword>
<evidence type="ECO:0000256" key="3">
    <source>
        <dbReference type="ARBA" id="ARBA00022741"/>
    </source>
</evidence>
<dbReference type="CDD" id="cd01992">
    <property type="entry name" value="TilS_N"/>
    <property type="match status" value="1"/>
</dbReference>
<evidence type="ECO:0000256" key="1">
    <source>
        <dbReference type="ARBA" id="ARBA00022598"/>
    </source>
</evidence>
<dbReference type="SUPFAM" id="SSF52402">
    <property type="entry name" value="Adenine nucleotide alpha hydrolases-like"/>
    <property type="match status" value="1"/>
</dbReference>
<dbReference type="PANTHER" id="PTHR43033">
    <property type="entry name" value="TRNA(ILE)-LYSIDINE SYNTHASE-RELATED"/>
    <property type="match status" value="1"/>
</dbReference>
<dbReference type="HAMAP" id="MF_01161">
    <property type="entry name" value="tRNA_Ile_lys_synt"/>
    <property type="match status" value="1"/>
</dbReference>
<evidence type="ECO:0000256" key="2">
    <source>
        <dbReference type="ARBA" id="ARBA00022694"/>
    </source>
</evidence>
<accession>A0A8J3GV53</accession>
<keyword evidence="6" id="KW-0963">Cytoplasm</keyword>
<evidence type="ECO:0000256" key="6">
    <source>
        <dbReference type="HAMAP-Rule" id="MF_01161"/>
    </source>
</evidence>
<comment type="caution">
    <text evidence="8">The sequence shown here is derived from an EMBL/GenBank/DDBJ whole genome shotgun (WGS) entry which is preliminary data.</text>
</comment>
<sequence length="419" mass="44387">MLLSRGDAELLTQVRAAFSGAPPARLAVAVSGGGDSVALMQLLRQAFDPSQVQIEAATVDHGLRPEAAAEAAAAGEQARALGIPHSVLLWRDHAGGNLQDNARRARFRLLADWARGRAIGHVALGHTADDQAETVLMRLARAAGADGLAAMRPARVQHGVTFLRPMLSLTRAELRDYLLRYGIGWAEDPSNADDSYDRVKARQILPQLAPLGITAPVLAEVAANMARSRDALDFYTHRAACEIAEVRGGAVAIDPAGFRDLPDEIARRLLIRAIRWIAGGDYPPRRAPVAALAEALREGRAGALGGCLMVHRQGRAWICREPEAVAGLRVPAGGLWDNRWRLCGGVAQPGEEIAALGESGLAQCPDWRAEGLPRAAQLAGPALWRGDTLIAAPLAGAGRGWSATLEDGEEGFASGVLSH</sequence>
<name>A0A8J3GV53_9RHOB</name>
<evidence type="ECO:0000256" key="5">
    <source>
        <dbReference type="ARBA" id="ARBA00048539"/>
    </source>
</evidence>
<proteinExistence type="inferred from homology"/>
<dbReference type="InterPro" id="IPR012094">
    <property type="entry name" value="tRNA_Ile_lys_synt"/>
</dbReference>
<dbReference type="InterPro" id="IPR012795">
    <property type="entry name" value="tRNA_Ile_lys_synt_N"/>
</dbReference>